<gene>
    <name evidence="1" type="ORF">HA520_11585</name>
</gene>
<comment type="caution">
    <text evidence="1">The sequence shown here is derived from an EMBL/GenBank/DDBJ whole genome shotgun (WGS) entry which is preliminary data.</text>
</comment>
<accession>A0AA44C6Q1</accession>
<evidence type="ECO:0000313" key="2">
    <source>
        <dbReference type="Proteomes" id="UP000736384"/>
    </source>
</evidence>
<proteinExistence type="predicted"/>
<dbReference type="RefSeq" id="WP_165892761.1">
    <property type="nucleotide sequence ID" value="NZ_JAAPAP010000007.1"/>
</dbReference>
<organism evidence="1 2">
    <name type="scientific">Azotobacter chroococcum</name>
    <dbReference type="NCBI Taxonomy" id="353"/>
    <lineage>
        <taxon>Bacteria</taxon>
        <taxon>Pseudomonadati</taxon>
        <taxon>Pseudomonadota</taxon>
        <taxon>Gammaproteobacteria</taxon>
        <taxon>Pseudomonadales</taxon>
        <taxon>Pseudomonadaceae</taxon>
        <taxon>Azotobacter</taxon>
    </lineage>
</organism>
<reference evidence="1" key="1">
    <citation type="submission" date="2020-03" db="EMBL/GenBank/DDBJ databases">
        <title>Genome assembly of Azotobacter chroococcum W5.</title>
        <authorList>
            <person name="Kannepalli A."/>
        </authorList>
    </citation>
    <scope>NUCLEOTIDE SEQUENCE</scope>
    <source>
        <strain evidence="1">W5</strain>
    </source>
</reference>
<name>A0AA44C6Q1_9GAMM</name>
<protein>
    <submittedName>
        <fullName evidence="1">Uncharacterized protein</fullName>
    </submittedName>
</protein>
<dbReference type="AlphaFoldDB" id="A0AA44C6Q1"/>
<sequence length="217" mass="24909">MSFVPHFVEHLIGHLQKEERHRMLASLAVTSAPEHWLSLESAALLGVDREKFGLAERLDERPNVPRWLVAAERKKVDLWIEDLKGVLPPVSIEFKVVHNNKNAYQKIWEIRRDIAKIIPDTEHNDSVERWAVVMLVFSRFYDDQSGNYSYGNFDDSQSFLEAFSKGLCDNDPWYQDAPRLESEIGPVQICSLDAAAFIEPGHGSGIYLTLMKRKKES</sequence>
<dbReference type="EMBL" id="JAAPAP010000007">
    <property type="protein sequence ID" value="NHN77916.1"/>
    <property type="molecule type" value="Genomic_DNA"/>
</dbReference>
<dbReference type="Proteomes" id="UP000736384">
    <property type="component" value="Unassembled WGS sequence"/>
</dbReference>
<evidence type="ECO:0000313" key="1">
    <source>
        <dbReference type="EMBL" id="NHN77916.1"/>
    </source>
</evidence>